<evidence type="ECO:0000313" key="9">
    <source>
        <dbReference type="Proteomes" id="UP000247498"/>
    </source>
</evidence>
<keyword evidence="9" id="KW-1185">Reference proteome</keyword>
<reference evidence="8 9" key="1">
    <citation type="journal article" date="2018" name="Sci. Rep.">
        <title>Raphidocelis subcapitata (=Pseudokirchneriella subcapitata) provides an insight into genome evolution and environmental adaptations in the Sphaeropleales.</title>
        <authorList>
            <person name="Suzuki S."/>
            <person name="Yamaguchi H."/>
            <person name="Nakajima N."/>
            <person name="Kawachi M."/>
        </authorList>
    </citation>
    <scope>NUCLEOTIDE SEQUENCE [LARGE SCALE GENOMIC DNA]</scope>
    <source>
        <strain evidence="8 9">NIES-35</strain>
    </source>
</reference>
<evidence type="ECO:0000256" key="3">
    <source>
        <dbReference type="ARBA" id="ARBA00023306"/>
    </source>
</evidence>
<dbReference type="FunFam" id="1.10.472.10:FF:000001">
    <property type="entry name" value="G2/mitotic-specific cyclin"/>
    <property type="match status" value="1"/>
</dbReference>
<dbReference type="InterPro" id="IPR004367">
    <property type="entry name" value="Cyclin_C-dom"/>
</dbReference>
<dbReference type="GO" id="GO:0051301">
    <property type="term" value="P:cell division"/>
    <property type="evidence" value="ECO:0007669"/>
    <property type="project" value="UniProtKB-KW"/>
</dbReference>
<evidence type="ECO:0000256" key="2">
    <source>
        <dbReference type="ARBA" id="ARBA00023127"/>
    </source>
</evidence>
<dbReference type="SMART" id="SM01332">
    <property type="entry name" value="Cyclin_C"/>
    <property type="match status" value="1"/>
</dbReference>
<evidence type="ECO:0000259" key="7">
    <source>
        <dbReference type="SMART" id="SM01332"/>
    </source>
</evidence>
<proteinExistence type="inferred from homology"/>
<dbReference type="PROSITE" id="PS00292">
    <property type="entry name" value="CYCLINS"/>
    <property type="match status" value="1"/>
</dbReference>
<dbReference type="OrthoDB" id="541636at2759"/>
<dbReference type="PANTHER" id="PTHR10177">
    <property type="entry name" value="CYCLINS"/>
    <property type="match status" value="1"/>
</dbReference>
<evidence type="ECO:0000256" key="1">
    <source>
        <dbReference type="ARBA" id="ARBA00022618"/>
    </source>
</evidence>
<dbReference type="InParanoid" id="A0A2V0NSB6"/>
<feature type="domain" description="Cyclin-like" evidence="6">
    <location>
        <begin position="346"/>
        <end position="424"/>
    </location>
</feature>
<keyword evidence="3" id="KW-0131">Cell cycle</keyword>
<feature type="region of interest" description="Disordered" evidence="5">
    <location>
        <begin position="281"/>
        <end position="315"/>
    </location>
</feature>
<dbReference type="InterPro" id="IPR039361">
    <property type="entry name" value="Cyclin"/>
</dbReference>
<keyword evidence="2 4" id="KW-0195">Cyclin</keyword>
<feature type="compositionally biased region" description="Low complexity" evidence="5">
    <location>
        <begin position="306"/>
        <end position="315"/>
    </location>
</feature>
<evidence type="ECO:0000259" key="6">
    <source>
        <dbReference type="SMART" id="SM00385"/>
    </source>
</evidence>
<feature type="compositionally biased region" description="Gly residues" evidence="5">
    <location>
        <begin position="290"/>
        <end position="305"/>
    </location>
</feature>
<accession>A0A2V0NSB6</accession>
<dbReference type="STRING" id="307507.A0A2V0NSB6"/>
<keyword evidence="1" id="KW-0132">Cell division</keyword>
<evidence type="ECO:0000256" key="5">
    <source>
        <dbReference type="SAM" id="MobiDB-lite"/>
    </source>
</evidence>
<gene>
    <name evidence="8" type="ORF">Rsub_01145</name>
</gene>
<dbReference type="InterPro" id="IPR006671">
    <property type="entry name" value="Cyclin_N"/>
</dbReference>
<comment type="caution">
    <text evidence="8">The sequence shown here is derived from an EMBL/GenBank/DDBJ whole genome shotgun (WGS) entry which is preliminary data.</text>
</comment>
<comment type="similarity">
    <text evidence="4">Belongs to the cyclin family.</text>
</comment>
<feature type="domain" description="Cyclin C-terminal" evidence="7">
    <location>
        <begin position="246"/>
        <end position="459"/>
    </location>
</feature>
<dbReference type="Pfam" id="PF00134">
    <property type="entry name" value="Cyclin_N"/>
    <property type="match status" value="1"/>
</dbReference>
<dbReference type="Gene3D" id="1.10.472.10">
    <property type="entry name" value="Cyclin-like"/>
    <property type="match status" value="2"/>
</dbReference>
<organism evidence="8 9">
    <name type="scientific">Raphidocelis subcapitata</name>
    <dbReference type="NCBI Taxonomy" id="307507"/>
    <lineage>
        <taxon>Eukaryota</taxon>
        <taxon>Viridiplantae</taxon>
        <taxon>Chlorophyta</taxon>
        <taxon>core chlorophytes</taxon>
        <taxon>Chlorophyceae</taxon>
        <taxon>CS clade</taxon>
        <taxon>Sphaeropleales</taxon>
        <taxon>Selenastraceae</taxon>
        <taxon>Raphidocelis</taxon>
    </lineage>
</organism>
<dbReference type="SUPFAM" id="SSF47954">
    <property type="entry name" value="Cyclin-like"/>
    <property type="match status" value="2"/>
</dbReference>
<dbReference type="CDD" id="cd20537">
    <property type="entry name" value="CYCLIN_CCNO-like_rpt2"/>
    <property type="match status" value="1"/>
</dbReference>
<dbReference type="Pfam" id="PF02984">
    <property type="entry name" value="Cyclin_C"/>
    <property type="match status" value="1"/>
</dbReference>
<dbReference type="EMBL" id="BDRX01000005">
    <property type="protein sequence ID" value="GBF88433.1"/>
    <property type="molecule type" value="Genomic_DNA"/>
</dbReference>
<evidence type="ECO:0000313" key="8">
    <source>
        <dbReference type="EMBL" id="GBF88433.1"/>
    </source>
</evidence>
<feature type="domain" description="Cyclin-like" evidence="6">
    <location>
        <begin position="151"/>
        <end position="237"/>
    </location>
</feature>
<dbReference type="InterPro" id="IPR048258">
    <property type="entry name" value="Cyclins_cyclin-box"/>
</dbReference>
<dbReference type="InterPro" id="IPR036915">
    <property type="entry name" value="Cyclin-like_sf"/>
</dbReference>
<dbReference type="InterPro" id="IPR013763">
    <property type="entry name" value="Cyclin-like_dom"/>
</dbReference>
<name>A0A2V0NSB6_9CHLO</name>
<feature type="region of interest" description="Disordered" evidence="5">
    <location>
        <begin position="1"/>
        <end position="28"/>
    </location>
</feature>
<dbReference type="SMART" id="SM00385">
    <property type="entry name" value="CYCLIN"/>
    <property type="match status" value="2"/>
</dbReference>
<feature type="region of interest" description="Disordered" evidence="5">
    <location>
        <begin position="50"/>
        <end position="87"/>
    </location>
</feature>
<evidence type="ECO:0000256" key="4">
    <source>
        <dbReference type="RuleBase" id="RU000383"/>
    </source>
</evidence>
<dbReference type="Proteomes" id="UP000247498">
    <property type="component" value="Unassembled WGS sequence"/>
</dbReference>
<sequence>MAPLAGYDQGGVSVGPAEDGTSTAARPLDSQFAKRLKASLLETFPAALQQHQQQLVGRPAADAAPRPPQPATRRPARDQVSGGRPKIRRVLYVDPDDKAAGALPSPSLQQPYDPDFLAACYEDEAKGAVDWRCVSCRQPDVDAHRRLVLVDWLVEVVDDFKLSQSTLHLAVNFFDRYLAAAPAAVPRAGLQLVGAASLWLACKAEEVYPPTLGDFCDVTRHSCSAAALVEMERALLRELRFTLHVPTPLTFLALFMPAAAANAADADAFLSAAIDGDGAESDDSAASSGAGAGGAAAGGGGGGGRLPPADAAAGPRAAPRYPYPVGAPCASAPGRTGGALAVAPPGALGEFPRRLAHMAEYLCELALLTPDCLHFPPSLVASASLHLAASLLDAPPGTRSRLAPAADAAAARAGQGALFACLHELRRMYAYAATAPRPPSVKARYASQRRSGVSAMPPPAWALVEGA</sequence>
<dbReference type="AlphaFoldDB" id="A0A2V0NSB6"/>
<protein>
    <submittedName>
        <fullName evidence="8">Uncharacterized protein</fullName>
    </submittedName>
</protein>